<dbReference type="InterPro" id="IPR006664">
    <property type="entry name" value="OMP_bac"/>
</dbReference>
<feature type="domain" description="OmpA-like" evidence="9">
    <location>
        <begin position="85"/>
        <end position="202"/>
    </location>
</feature>
<dbReference type="Proteomes" id="UP000009287">
    <property type="component" value="Chromosome"/>
</dbReference>
<dbReference type="InterPro" id="IPR006665">
    <property type="entry name" value="OmpA-like"/>
</dbReference>
<dbReference type="AlphaFoldDB" id="G4NMP4"/>
<keyword evidence="3 8" id="KW-0472">Membrane</keyword>
<dbReference type="SUPFAM" id="SSF103088">
    <property type="entry name" value="OmpA-like"/>
    <property type="match status" value="1"/>
</dbReference>
<evidence type="ECO:0000259" key="9">
    <source>
        <dbReference type="PROSITE" id="PS51123"/>
    </source>
</evidence>
<dbReference type="GO" id="GO:0009279">
    <property type="term" value="C:cell outer membrane"/>
    <property type="evidence" value="ECO:0007669"/>
    <property type="project" value="UniProtKB-SubCell"/>
</dbReference>
<evidence type="ECO:0000256" key="4">
    <source>
        <dbReference type="ARBA" id="ARBA00023139"/>
    </source>
</evidence>
<dbReference type="Pfam" id="PF00691">
    <property type="entry name" value="OmpA"/>
    <property type="match status" value="1"/>
</dbReference>
<dbReference type="PROSITE" id="PS51123">
    <property type="entry name" value="OMPA_2"/>
    <property type="match status" value="1"/>
</dbReference>
<comment type="subcellular location">
    <subcellularLocation>
        <location evidence="1">Cell outer membrane</location>
    </subcellularLocation>
</comment>
<dbReference type="InterPro" id="IPR039001">
    <property type="entry name" value="Pal"/>
</dbReference>
<evidence type="ECO:0000256" key="1">
    <source>
        <dbReference type="ARBA" id="ARBA00004442"/>
    </source>
</evidence>
<dbReference type="PRINTS" id="PR01021">
    <property type="entry name" value="OMPADOMAIN"/>
</dbReference>
<keyword evidence="4" id="KW-0564">Palmitate</keyword>
<evidence type="ECO:0000256" key="2">
    <source>
        <dbReference type="ARBA" id="ARBA00022729"/>
    </source>
</evidence>
<evidence type="ECO:0000256" key="5">
    <source>
        <dbReference type="ARBA" id="ARBA00023237"/>
    </source>
</evidence>
<evidence type="ECO:0000313" key="10">
    <source>
        <dbReference type="EMBL" id="AEP35472.1"/>
    </source>
</evidence>
<dbReference type="PANTHER" id="PTHR30329">
    <property type="entry name" value="STATOR ELEMENT OF FLAGELLAR MOTOR COMPLEX"/>
    <property type="match status" value="1"/>
</dbReference>
<dbReference type="EMBL" id="CP002401">
    <property type="protein sequence ID" value="AEP35472.1"/>
    <property type="molecule type" value="Genomic_DNA"/>
</dbReference>
<evidence type="ECO:0000256" key="7">
    <source>
        <dbReference type="HAMAP-Rule" id="MF_02204"/>
    </source>
</evidence>
<evidence type="ECO:0000313" key="11">
    <source>
        <dbReference type="Proteomes" id="UP000009287"/>
    </source>
</evidence>
<dbReference type="GO" id="GO:0051301">
    <property type="term" value="P:cell division"/>
    <property type="evidence" value="ECO:0007669"/>
    <property type="project" value="InterPro"/>
</dbReference>
<comment type="similarity">
    <text evidence="7">Belongs to the Pal lipoprotein family.</text>
</comment>
<dbReference type="FunFam" id="3.30.1330.60:FF:000028">
    <property type="entry name" value="Peptidoglycan-associated protein"/>
    <property type="match status" value="1"/>
</dbReference>
<evidence type="ECO:0000256" key="3">
    <source>
        <dbReference type="ARBA" id="ARBA00023136"/>
    </source>
</evidence>
<dbReference type="KEGG" id="cra:CTO_0651"/>
<dbReference type="PANTHER" id="PTHR30329:SF21">
    <property type="entry name" value="LIPOPROTEIN YIAD-RELATED"/>
    <property type="match status" value="1"/>
</dbReference>
<keyword evidence="5" id="KW-0998">Cell outer membrane</keyword>
<accession>G4NMP4</accession>
<dbReference type="InterPro" id="IPR036737">
    <property type="entry name" value="OmpA-like_sf"/>
</dbReference>
<evidence type="ECO:0000256" key="8">
    <source>
        <dbReference type="PROSITE-ProRule" id="PRU00473"/>
    </source>
</evidence>
<dbReference type="PATRIC" id="fig|580047.4.peg.662"/>
<proteinExistence type="inferred from homology"/>
<protein>
    <recommendedName>
        <fullName evidence="7">Peptidoglycan-associated protein</fullName>
    </recommendedName>
</protein>
<keyword evidence="6 10" id="KW-0449">Lipoprotein</keyword>
<dbReference type="CDD" id="cd07185">
    <property type="entry name" value="OmpA_C-like"/>
    <property type="match status" value="1"/>
</dbReference>
<dbReference type="Gene3D" id="3.30.1330.60">
    <property type="entry name" value="OmpA-like domain"/>
    <property type="match status" value="1"/>
</dbReference>
<keyword evidence="2" id="KW-0732">Signal</keyword>
<name>G4NMP4_CHLT4</name>
<sequence length="202" mass="23118">MLGSISFTTYKENLMRKTIFKAFNLLFSLLFLSSCSYPCRDWECHGCDSARPRKSSFGFVPFYSDEEIQQAFVEDFDSKEEQLYKTSAQSTSFRNITFATDSYSIKGEDNLTILASLVRHLHKSPKATLYIEGHTDERGAAAYNLALGARRANAVKQYLIKQGIAADRLFTISYGKEHPVHPGHNELAWQQNRRTEFKIHAR</sequence>
<dbReference type="HAMAP" id="MF_02204">
    <property type="entry name" value="Pal"/>
    <property type="match status" value="1"/>
</dbReference>
<reference evidence="10 11" key="1">
    <citation type="journal article" date="2011" name="J. Exp. Med.">
        <title>A live-attenuated chlamydial vaccine protects against trachoma in nonhuman primates.</title>
        <authorList>
            <person name="Kari L."/>
            <person name="Whitmire W.M."/>
            <person name="Olivares-Zavaleta N."/>
            <person name="Goheen M.M."/>
            <person name="Taylor L.D."/>
            <person name="Carlson J.H."/>
            <person name="Sturdevant G.L."/>
            <person name="Lu C."/>
            <person name="Bakios L.E."/>
            <person name="Randall L.B."/>
            <person name="Parnell M.J."/>
            <person name="Zhong G."/>
            <person name="Caldwell H.D."/>
        </authorList>
    </citation>
    <scope>NUCLEOTIDE SEQUENCE [LARGE SCALE GENOMIC DNA]</scope>
    <source>
        <strain evidence="10 11">A2497</strain>
    </source>
</reference>
<organism evidence="10 11">
    <name type="scientific">Chlamydia trachomatis serovar A (strain A2497)</name>
    <dbReference type="NCBI Taxonomy" id="580047"/>
    <lineage>
        <taxon>Bacteria</taxon>
        <taxon>Pseudomonadati</taxon>
        <taxon>Chlamydiota</taxon>
        <taxon>Chlamydiia</taxon>
        <taxon>Chlamydiales</taxon>
        <taxon>Chlamydiaceae</taxon>
        <taxon>Chlamydia/Chlamydophila group</taxon>
        <taxon>Chlamydia</taxon>
    </lineage>
</organism>
<gene>
    <name evidence="7" type="primary">pal</name>
    <name evidence="10" type="ordered locus">CTO_0651</name>
</gene>
<dbReference type="InterPro" id="IPR050330">
    <property type="entry name" value="Bact_OuterMem_StrucFunc"/>
</dbReference>
<evidence type="ECO:0000256" key="6">
    <source>
        <dbReference type="ARBA" id="ARBA00023288"/>
    </source>
</evidence>